<feature type="compositionally biased region" description="Basic and acidic residues" evidence="1">
    <location>
        <begin position="1"/>
        <end position="13"/>
    </location>
</feature>
<keyword evidence="3" id="KW-1185">Reference proteome</keyword>
<sequence>MVDDAVRDGKIDGSGEVGEGEVPGEQVPEALPVRRPLDGLARRPALPAPLHRRPQALREAPLHGVDEPLRREPGVPGVRLQQLGQHHALLLPDADRRADVLLPRRLQLLRQPLRAEHPHLHR</sequence>
<dbReference type="Gramene" id="OB07G11280.1">
    <property type="protein sequence ID" value="OB07G11280.1"/>
    <property type="gene ID" value="OB07G11280"/>
</dbReference>
<dbReference type="AlphaFoldDB" id="J3MI96"/>
<dbReference type="HOGENOM" id="CLU_2077029_0_0_1"/>
<evidence type="ECO:0000313" key="3">
    <source>
        <dbReference type="Proteomes" id="UP000006038"/>
    </source>
</evidence>
<organism evidence="2">
    <name type="scientific">Oryza brachyantha</name>
    <name type="common">malo sina</name>
    <dbReference type="NCBI Taxonomy" id="4533"/>
    <lineage>
        <taxon>Eukaryota</taxon>
        <taxon>Viridiplantae</taxon>
        <taxon>Streptophyta</taxon>
        <taxon>Embryophyta</taxon>
        <taxon>Tracheophyta</taxon>
        <taxon>Spermatophyta</taxon>
        <taxon>Magnoliopsida</taxon>
        <taxon>Liliopsida</taxon>
        <taxon>Poales</taxon>
        <taxon>Poaceae</taxon>
        <taxon>BOP clade</taxon>
        <taxon>Oryzoideae</taxon>
        <taxon>Oryzeae</taxon>
        <taxon>Oryzinae</taxon>
        <taxon>Oryza</taxon>
    </lineage>
</organism>
<evidence type="ECO:0000256" key="1">
    <source>
        <dbReference type="SAM" id="MobiDB-lite"/>
    </source>
</evidence>
<reference evidence="2" key="2">
    <citation type="submission" date="2013-04" db="UniProtKB">
        <authorList>
            <consortium name="EnsemblPlants"/>
        </authorList>
    </citation>
    <scope>IDENTIFICATION</scope>
</reference>
<protein>
    <submittedName>
        <fullName evidence="2">Uncharacterized protein</fullName>
    </submittedName>
</protein>
<reference evidence="2" key="1">
    <citation type="journal article" date="2013" name="Nat. Commun.">
        <title>Whole-genome sequencing of Oryza brachyantha reveals mechanisms underlying Oryza genome evolution.</title>
        <authorList>
            <person name="Chen J."/>
            <person name="Huang Q."/>
            <person name="Gao D."/>
            <person name="Wang J."/>
            <person name="Lang Y."/>
            <person name="Liu T."/>
            <person name="Li B."/>
            <person name="Bai Z."/>
            <person name="Luis Goicoechea J."/>
            <person name="Liang C."/>
            <person name="Chen C."/>
            <person name="Zhang W."/>
            <person name="Sun S."/>
            <person name="Liao Y."/>
            <person name="Zhang X."/>
            <person name="Yang L."/>
            <person name="Song C."/>
            <person name="Wang M."/>
            <person name="Shi J."/>
            <person name="Liu G."/>
            <person name="Liu J."/>
            <person name="Zhou H."/>
            <person name="Zhou W."/>
            <person name="Yu Q."/>
            <person name="An N."/>
            <person name="Chen Y."/>
            <person name="Cai Q."/>
            <person name="Wang B."/>
            <person name="Liu B."/>
            <person name="Min J."/>
            <person name="Huang Y."/>
            <person name="Wu H."/>
            <person name="Li Z."/>
            <person name="Zhang Y."/>
            <person name="Yin Y."/>
            <person name="Song W."/>
            <person name="Jiang J."/>
            <person name="Jackson S.A."/>
            <person name="Wing R.A."/>
            <person name="Wang J."/>
            <person name="Chen M."/>
        </authorList>
    </citation>
    <scope>NUCLEOTIDE SEQUENCE [LARGE SCALE GENOMIC DNA]</scope>
    <source>
        <strain evidence="2">cv. IRGC 101232</strain>
    </source>
</reference>
<feature type="compositionally biased region" description="Basic and acidic residues" evidence="1">
    <location>
        <begin position="60"/>
        <end position="73"/>
    </location>
</feature>
<dbReference type="Proteomes" id="UP000006038">
    <property type="component" value="Chromosome 7"/>
</dbReference>
<evidence type="ECO:0000313" key="2">
    <source>
        <dbReference type="EnsemblPlants" id="OB07G11280.1"/>
    </source>
</evidence>
<name>J3MI96_ORYBR</name>
<proteinExistence type="predicted"/>
<feature type="region of interest" description="Disordered" evidence="1">
    <location>
        <begin position="1"/>
        <end position="75"/>
    </location>
</feature>
<dbReference type="eggNOG" id="ENOG502R6JJ">
    <property type="taxonomic scope" value="Eukaryota"/>
</dbReference>
<accession>J3MI96</accession>
<dbReference type="EnsemblPlants" id="OB07G11280.1">
    <property type="protein sequence ID" value="OB07G11280.1"/>
    <property type="gene ID" value="OB07G11280"/>
</dbReference>